<proteinExistence type="predicted"/>
<name>A0A150MJY2_9BACL</name>
<reference evidence="1 2" key="1">
    <citation type="submission" date="2016-01" db="EMBL/GenBank/DDBJ databases">
        <title>Draft Genome Sequences of Seven Thermophilic Sporeformers Isolated from Foods.</title>
        <authorList>
            <person name="Berendsen E.M."/>
            <person name="Wells-Bennik M.H."/>
            <person name="Krawcyk A.O."/>
            <person name="De Jong A."/>
            <person name="Holsappel S."/>
            <person name="Eijlander R.T."/>
            <person name="Kuipers O.P."/>
        </authorList>
    </citation>
    <scope>NUCLEOTIDE SEQUENCE [LARGE SCALE GENOMIC DNA]</scope>
    <source>
        <strain evidence="1 2">B4110</strain>
    </source>
</reference>
<dbReference type="Proteomes" id="UP000075324">
    <property type="component" value="Unassembled WGS sequence"/>
</dbReference>
<dbReference type="PATRIC" id="fig|153151.4.peg.1314"/>
<accession>A0A150MJY2</accession>
<comment type="caution">
    <text evidence="1">The sequence shown here is derived from an EMBL/GenBank/DDBJ whole genome shotgun (WGS) entry which is preliminary data.</text>
</comment>
<sequence length="235" mass="27397">MALTKRDKAIIADLQRFRVMSRDDIAEIHFKGLKRPQESANNVLLRLVRDGHIQRSTAFVPYVYFCADSNMKKNSQKIPHYLEIVKVYKEILSAGPVEQFIVEPKYRKGLAEPDAFFIYQRTPFFLECQRTFYTEKMIEEKLSRYIALYESGLIAEEPWQPSGKVVFPYILIISDTRYALNQQYPFRVFQATSFLSFLRSLKQPQQSQQSVYSDIKVAGARLKLRDPQGGTSWTD</sequence>
<evidence type="ECO:0000313" key="2">
    <source>
        <dbReference type="Proteomes" id="UP000075324"/>
    </source>
</evidence>
<dbReference type="RefSeq" id="WP_062678916.1">
    <property type="nucleotide sequence ID" value="NZ_LQYW01000149.1"/>
</dbReference>
<gene>
    <name evidence="1" type="ORF">B4110_0648</name>
</gene>
<protein>
    <submittedName>
        <fullName evidence="1">Uncharacterized protein</fullName>
    </submittedName>
</protein>
<dbReference type="AlphaFoldDB" id="A0A150MJY2"/>
<dbReference type="EMBL" id="LQYW01000149">
    <property type="protein sequence ID" value="KYD24639.1"/>
    <property type="molecule type" value="Genomic_DNA"/>
</dbReference>
<evidence type="ECO:0000313" key="1">
    <source>
        <dbReference type="EMBL" id="KYD24639.1"/>
    </source>
</evidence>
<organism evidence="1 2">
    <name type="scientific">Parageobacillus toebii</name>
    <dbReference type="NCBI Taxonomy" id="153151"/>
    <lineage>
        <taxon>Bacteria</taxon>
        <taxon>Bacillati</taxon>
        <taxon>Bacillota</taxon>
        <taxon>Bacilli</taxon>
        <taxon>Bacillales</taxon>
        <taxon>Anoxybacillaceae</taxon>
        <taxon>Parageobacillus</taxon>
    </lineage>
</organism>